<dbReference type="Proteomes" id="UP000189777">
    <property type="component" value="Unassembled WGS sequence"/>
</dbReference>
<dbReference type="AlphaFoldDB" id="A0A1T5L9I9"/>
<protein>
    <recommendedName>
        <fullName evidence="3">DUF2277 domain-containing protein</fullName>
    </recommendedName>
</protein>
<name>A0A1T5L9I9_9MICO</name>
<dbReference type="OrthoDB" id="2720376at2"/>
<accession>A0A1T5L9I9</accession>
<organism evidence="1 2">
    <name type="scientific">Krasilnikoviella flava</name>
    <dbReference type="NCBI Taxonomy" id="526729"/>
    <lineage>
        <taxon>Bacteria</taxon>
        <taxon>Bacillati</taxon>
        <taxon>Actinomycetota</taxon>
        <taxon>Actinomycetes</taxon>
        <taxon>Micrococcales</taxon>
        <taxon>Promicromonosporaceae</taxon>
        <taxon>Krasilnikoviella</taxon>
    </lineage>
</organism>
<dbReference type="Pfam" id="PF10041">
    <property type="entry name" value="DUF2277"/>
    <property type="match status" value="1"/>
</dbReference>
<gene>
    <name evidence="1" type="ORF">SAMN04324258_3147</name>
</gene>
<keyword evidence="2" id="KW-1185">Reference proteome</keyword>
<dbReference type="InterPro" id="IPR018735">
    <property type="entry name" value="DUF2277"/>
</dbReference>
<reference evidence="1 2" key="1">
    <citation type="submission" date="2017-02" db="EMBL/GenBank/DDBJ databases">
        <authorList>
            <person name="Peterson S.W."/>
        </authorList>
    </citation>
    <scope>NUCLEOTIDE SEQUENCE [LARGE SCALE GENOMIC DNA]</scope>
    <source>
        <strain evidence="1 2">DSM 21481</strain>
    </source>
</reference>
<dbReference type="STRING" id="526729.SAMN04324258_3147"/>
<dbReference type="EMBL" id="FUZQ01000005">
    <property type="protein sequence ID" value="SKC72355.1"/>
    <property type="molecule type" value="Genomic_DNA"/>
</dbReference>
<dbReference type="RefSeq" id="WP_079575382.1">
    <property type="nucleotide sequence ID" value="NZ_FUZQ01000005.1"/>
</dbReference>
<evidence type="ECO:0000313" key="2">
    <source>
        <dbReference type="Proteomes" id="UP000189777"/>
    </source>
</evidence>
<proteinExistence type="predicted"/>
<evidence type="ECO:0008006" key="3">
    <source>
        <dbReference type="Google" id="ProtNLM"/>
    </source>
</evidence>
<sequence length="108" mass="12066">MCRNITTLRGLEPSATDEEIRAAAEQFVRKVTGVQRSAGAATREPCEQATAEIAEIVTRLLDELPARRQPPKTVPPLRREEVQARIAARQAAREEHERLHELGIAHSH</sequence>
<evidence type="ECO:0000313" key="1">
    <source>
        <dbReference type="EMBL" id="SKC72355.1"/>
    </source>
</evidence>